<keyword evidence="13" id="KW-1185">Reference proteome</keyword>
<gene>
    <name evidence="12" type="ORF">DH2020_025184</name>
</gene>
<dbReference type="InterPro" id="IPR051421">
    <property type="entry name" value="RNA_Proc_DNA_Dmg_Regulator"/>
</dbReference>
<evidence type="ECO:0000313" key="12">
    <source>
        <dbReference type="EMBL" id="KAK6141072.1"/>
    </source>
</evidence>
<dbReference type="PANTHER" id="PTHR12786:SF1">
    <property type="entry name" value="SPLICING REGULATOR SDE2"/>
    <property type="match status" value="1"/>
</dbReference>
<dbReference type="InterPro" id="IPR053822">
    <property type="entry name" value="SDE2-like_dom"/>
</dbReference>
<evidence type="ECO:0000256" key="2">
    <source>
        <dbReference type="ARBA" id="ARBA00004496"/>
    </source>
</evidence>
<organism evidence="12 13">
    <name type="scientific">Rehmannia glutinosa</name>
    <name type="common">Chinese foxglove</name>
    <dbReference type="NCBI Taxonomy" id="99300"/>
    <lineage>
        <taxon>Eukaryota</taxon>
        <taxon>Viridiplantae</taxon>
        <taxon>Streptophyta</taxon>
        <taxon>Embryophyta</taxon>
        <taxon>Tracheophyta</taxon>
        <taxon>Spermatophyta</taxon>
        <taxon>Magnoliopsida</taxon>
        <taxon>eudicotyledons</taxon>
        <taxon>Gunneridae</taxon>
        <taxon>Pentapetalae</taxon>
        <taxon>asterids</taxon>
        <taxon>lamiids</taxon>
        <taxon>Lamiales</taxon>
        <taxon>Orobanchaceae</taxon>
        <taxon>Rehmannieae</taxon>
        <taxon>Rehmannia</taxon>
    </lineage>
</organism>
<name>A0ABR0W4B5_REHGL</name>
<evidence type="ECO:0000256" key="4">
    <source>
        <dbReference type="ARBA" id="ARBA00022490"/>
    </source>
</evidence>
<dbReference type="PANTHER" id="PTHR12786">
    <property type="entry name" value="SPLICING FACTOR SF3A-RELATED"/>
    <property type="match status" value="1"/>
</dbReference>
<evidence type="ECO:0000256" key="6">
    <source>
        <dbReference type="ARBA" id="ARBA00023187"/>
    </source>
</evidence>
<feature type="compositionally biased region" description="Acidic residues" evidence="10">
    <location>
        <begin position="225"/>
        <end position="236"/>
    </location>
</feature>
<sequence length="520" mass="56565">MEAYESDANLHTLPPSAPPIQRFPSPSRPPNPKRRSIPRKSQAPETLDHNCNTQTPQNQNCNGFRDLGRFPVVVHLLLRLRGGKGGFGSLLRGAATKAGQKKTNNFDACRDMSGRRLRHVNAEKKLEEWRAEAEERKLEKMAEEYIKKKTKEVVKSGKSKGGDSAEKYVAKYREDSAKCMEEVDRSVRESIKGLMSSKRKSSVEGSQSDSKRLKIWYGKRKLGDSDSEDGSDEGEGEDPKSVIIDTGNHSDSSKEAEGSSGSLTGRKLDAGSLDQGSSGSGSEEEDAVGVESFKPDKNLDVRGENGIDFKVPDESDTGKLEEINSQLPGVSCSEEEVPSAAEVNNSTMLEPIQEEAVSVSVEVSDLDKPLNFDEYHSVAELEVCSWNGTIKNGTSSPRLEMWGYPARTCSQALPAQNHTIRDASKEAVCQEMKCLVLESGPVFVLLSLRITNSVQEFNLYSYSPPPAECGGRATAAVADTGGASTASESELIAFLRAIDFATLNKQIADNMGTVAKDGMK</sequence>
<evidence type="ECO:0000256" key="8">
    <source>
        <dbReference type="ARBA" id="ARBA00023306"/>
    </source>
</evidence>
<keyword evidence="5" id="KW-0507">mRNA processing</keyword>
<feature type="domain" description="SDE2-like" evidence="11">
    <location>
        <begin position="82"/>
        <end position="188"/>
    </location>
</feature>
<keyword evidence="4" id="KW-0963">Cytoplasm</keyword>
<dbReference type="Pfam" id="PF22782">
    <property type="entry name" value="SDE2"/>
    <property type="match status" value="1"/>
</dbReference>
<evidence type="ECO:0000313" key="13">
    <source>
        <dbReference type="Proteomes" id="UP001318860"/>
    </source>
</evidence>
<keyword evidence="8" id="KW-0131">Cell cycle</keyword>
<dbReference type="Proteomes" id="UP001318860">
    <property type="component" value="Unassembled WGS sequence"/>
</dbReference>
<keyword evidence="9" id="KW-0175">Coiled coil</keyword>
<comment type="caution">
    <text evidence="12">The sequence shown here is derived from an EMBL/GenBank/DDBJ whole genome shotgun (WGS) entry which is preliminary data.</text>
</comment>
<proteinExistence type="inferred from homology"/>
<keyword evidence="7" id="KW-0539">Nucleus</keyword>
<dbReference type="EMBL" id="JABTTQ020000187">
    <property type="protein sequence ID" value="KAK6141072.1"/>
    <property type="molecule type" value="Genomic_DNA"/>
</dbReference>
<feature type="compositionally biased region" description="Low complexity" evidence="10">
    <location>
        <begin position="270"/>
        <end position="281"/>
    </location>
</feature>
<evidence type="ECO:0000256" key="9">
    <source>
        <dbReference type="SAM" id="Coils"/>
    </source>
</evidence>
<feature type="coiled-coil region" evidence="9">
    <location>
        <begin position="119"/>
        <end position="151"/>
    </location>
</feature>
<accession>A0ABR0W4B5</accession>
<evidence type="ECO:0000256" key="7">
    <source>
        <dbReference type="ARBA" id="ARBA00023242"/>
    </source>
</evidence>
<comment type="subcellular location">
    <subcellularLocation>
        <location evidence="2">Cytoplasm</location>
    </subcellularLocation>
    <subcellularLocation>
        <location evidence="1">Nucleus</location>
    </subcellularLocation>
</comment>
<reference evidence="12 13" key="1">
    <citation type="journal article" date="2021" name="Comput. Struct. Biotechnol. J.">
        <title>De novo genome assembly of the potent medicinal plant Rehmannia glutinosa using nanopore technology.</title>
        <authorList>
            <person name="Ma L."/>
            <person name="Dong C."/>
            <person name="Song C."/>
            <person name="Wang X."/>
            <person name="Zheng X."/>
            <person name="Niu Y."/>
            <person name="Chen S."/>
            <person name="Feng W."/>
        </authorList>
    </citation>
    <scope>NUCLEOTIDE SEQUENCE [LARGE SCALE GENOMIC DNA]</scope>
    <source>
        <strain evidence="12">DH-2019</strain>
    </source>
</reference>
<feature type="region of interest" description="Disordered" evidence="10">
    <location>
        <begin position="1"/>
        <end position="57"/>
    </location>
</feature>
<evidence type="ECO:0000256" key="5">
    <source>
        <dbReference type="ARBA" id="ARBA00022664"/>
    </source>
</evidence>
<feature type="region of interest" description="Disordered" evidence="10">
    <location>
        <begin position="192"/>
        <end position="315"/>
    </location>
</feature>
<evidence type="ECO:0000256" key="10">
    <source>
        <dbReference type="SAM" id="MobiDB-lite"/>
    </source>
</evidence>
<comment type="similarity">
    <text evidence="3">Belongs to the SDE2 family.</text>
</comment>
<evidence type="ECO:0000256" key="1">
    <source>
        <dbReference type="ARBA" id="ARBA00004123"/>
    </source>
</evidence>
<keyword evidence="6" id="KW-0508">mRNA splicing</keyword>
<feature type="compositionally biased region" description="Basic and acidic residues" evidence="10">
    <location>
        <begin position="293"/>
        <end position="315"/>
    </location>
</feature>
<protein>
    <recommendedName>
        <fullName evidence="11">SDE2-like domain-containing protein</fullName>
    </recommendedName>
</protein>
<evidence type="ECO:0000256" key="3">
    <source>
        <dbReference type="ARBA" id="ARBA00008726"/>
    </source>
</evidence>
<evidence type="ECO:0000259" key="11">
    <source>
        <dbReference type="Pfam" id="PF22782"/>
    </source>
</evidence>